<organism evidence="1 2">
    <name type="scientific">Thalictrum thalictroides</name>
    <name type="common">Rue-anemone</name>
    <name type="synonym">Anemone thalictroides</name>
    <dbReference type="NCBI Taxonomy" id="46969"/>
    <lineage>
        <taxon>Eukaryota</taxon>
        <taxon>Viridiplantae</taxon>
        <taxon>Streptophyta</taxon>
        <taxon>Embryophyta</taxon>
        <taxon>Tracheophyta</taxon>
        <taxon>Spermatophyta</taxon>
        <taxon>Magnoliopsida</taxon>
        <taxon>Ranunculales</taxon>
        <taxon>Ranunculaceae</taxon>
        <taxon>Thalictroideae</taxon>
        <taxon>Thalictrum</taxon>
    </lineage>
</organism>
<reference evidence="1 2" key="1">
    <citation type="submission" date="2020-06" db="EMBL/GenBank/DDBJ databases">
        <title>Transcriptomic and genomic resources for Thalictrum thalictroides and T. hernandezii: Facilitating candidate gene discovery in an emerging model plant lineage.</title>
        <authorList>
            <person name="Arias T."/>
            <person name="Riano-Pachon D.M."/>
            <person name="Di Stilio V.S."/>
        </authorList>
    </citation>
    <scope>NUCLEOTIDE SEQUENCE [LARGE SCALE GENOMIC DNA]</scope>
    <source>
        <strain evidence="2">cv. WT478/WT964</strain>
        <tissue evidence="1">Leaves</tissue>
    </source>
</reference>
<sequence length="167" mass="18161">MGICFSRGSAASTSSLNCVRIVHLNGYIEDFEGPITVKQVTVDLPKHFLCTAAHLVYASKPIGPEVQLQTGCIYFLLPYSILRSDTSPANMVALATKLTAIGKSNQSFAKTNHEGVLNLSASKGNPILVSSNCEYSLRPDKVERSSTVTKWKPILDAITEKSMDRNI</sequence>
<dbReference type="OrthoDB" id="736928at2759"/>
<accession>A0A7J6VEW5</accession>
<evidence type="ECO:0008006" key="3">
    <source>
        <dbReference type="Google" id="ProtNLM"/>
    </source>
</evidence>
<dbReference type="InterPro" id="IPR025322">
    <property type="entry name" value="PADRE_dom"/>
</dbReference>
<dbReference type="Pfam" id="PF14009">
    <property type="entry name" value="PADRE"/>
    <property type="match status" value="1"/>
</dbReference>
<dbReference type="PANTHER" id="PTHR33052">
    <property type="entry name" value="DUF4228 DOMAIN PROTEIN-RELATED"/>
    <property type="match status" value="1"/>
</dbReference>
<gene>
    <name evidence="1" type="ORF">FRX31_026787</name>
</gene>
<name>A0A7J6VEW5_THATH</name>
<dbReference type="AlphaFoldDB" id="A0A7J6VEW5"/>
<evidence type="ECO:0000313" key="2">
    <source>
        <dbReference type="Proteomes" id="UP000554482"/>
    </source>
</evidence>
<keyword evidence="2" id="KW-1185">Reference proteome</keyword>
<evidence type="ECO:0000313" key="1">
    <source>
        <dbReference type="EMBL" id="KAF5183629.1"/>
    </source>
</evidence>
<comment type="caution">
    <text evidence="1">The sequence shown here is derived from an EMBL/GenBank/DDBJ whole genome shotgun (WGS) entry which is preliminary data.</text>
</comment>
<dbReference type="EMBL" id="JABWDY010033170">
    <property type="protein sequence ID" value="KAF5183629.1"/>
    <property type="molecule type" value="Genomic_DNA"/>
</dbReference>
<dbReference type="Proteomes" id="UP000554482">
    <property type="component" value="Unassembled WGS sequence"/>
</dbReference>
<protein>
    <recommendedName>
        <fullName evidence="3">DUF4228 domain protein</fullName>
    </recommendedName>
</protein>
<proteinExistence type="predicted"/>